<evidence type="ECO:0000256" key="1">
    <source>
        <dbReference type="SAM" id="MobiDB-lite"/>
    </source>
</evidence>
<gene>
    <name evidence="2" type="ORF">KIPB_007868</name>
</gene>
<sequence>MTDSPVLFDLFPSLSKCNRGSESALSDSESSHPHRDVSEGETDAERERVLEAALGIDGCSGVVPGAALSEIRRPHNVDSDAPSLEHIENTVGGMDADAWQASPTRMGPSLAQLLGPIVLWDHIPVDLCPLLKGVVSMCLDMLETVARKGLPQLVAGFTVALTIVRCQSVNGLGSDSTPDNVLDGYRERVGMLAPAMLDGLSVCPGSDVPLFLAHIAGVLAVGVAASPAESLRQVLVPQVMAVLRQRLSPDQDGRRDLAAYWYSVRGPLCALLEGERELHDTQAQTETKWRQNTHAQIQGVTMLTDLAYLSDCALGHSALVPHLAVVPRAILSAETDSNIVRSCHRLCVYLTVKGGLPSDFYTSLLREACAVGTKGERGEALLELVSHCIPDLPVSVLDAILTCIQTHSLVQYKGSSLPTSPQSPKNIHYPSLSDACYCWSAHQTLTQTLKTLKTLNTLTPLMSPTVLLC</sequence>
<keyword evidence="3" id="KW-1185">Reference proteome</keyword>
<evidence type="ECO:0000313" key="2">
    <source>
        <dbReference type="EMBL" id="GIQ86084.1"/>
    </source>
</evidence>
<evidence type="ECO:0000313" key="3">
    <source>
        <dbReference type="Proteomes" id="UP000265618"/>
    </source>
</evidence>
<feature type="region of interest" description="Disordered" evidence="1">
    <location>
        <begin position="18"/>
        <end position="44"/>
    </location>
</feature>
<dbReference type="AlphaFoldDB" id="A0A9K3GJE9"/>
<protein>
    <submittedName>
        <fullName evidence="2">Uncharacterized protein</fullName>
    </submittedName>
</protein>
<dbReference type="Proteomes" id="UP000265618">
    <property type="component" value="Unassembled WGS sequence"/>
</dbReference>
<reference evidence="2 3" key="1">
    <citation type="journal article" date="2018" name="PLoS ONE">
        <title>The draft genome of Kipferlia bialata reveals reductive genome evolution in fornicate parasites.</title>
        <authorList>
            <person name="Tanifuji G."/>
            <person name="Takabayashi S."/>
            <person name="Kume K."/>
            <person name="Takagi M."/>
            <person name="Nakayama T."/>
            <person name="Kamikawa R."/>
            <person name="Inagaki Y."/>
            <person name="Hashimoto T."/>
        </authorList>
    </citation>
    <scope>NUCLEOTIDE SEQUENCE [LARGE SCALE GENOMIC DNA]</scope>
    <source>
        <strain evidence="2">NY0173</strain>
    </source>
</reference>
<comment type="caution">
    <text evidence="2">The sequence shown here is derived from an EMBL/GenBank/DDBJ whole genome shotgun (WGS) entry which is preliminary data.</text>
</comment>
<name>A0A9K3GJE9_9EUKA</name>
<proteinExistence type="predicted"/>
<feature type="compositionally biased region" description="Basic and acidic residues" evidence="1">
    <location>
        <begin position="29"/>
        <end position="44"/>
    </location>
</feature>
<dbReference type="EMBL" id="BDIP01002306">
    <property type="protein sequence ID" value="GIQ86084.1"/>
    <property type="molecule type" value="Genomic_DNA"/>
</dbReference>
<organism evidence="2 3">
    <name type="scientific">Kipferlia bialata</name>
    <dbReference type="NCBI Taxonomy" id="797122"/>
    <lineage>
        <taxon>Eukaryota</taxon>
        <taxon>Metamonada</taxon>
        <taxon>Carpediemonas-like organisms</taxon>
        <taxon>Kipferlia</taxon>
    </lineage>
</organism>
<accession>A0A9K3GJE9</accession>